<protein>
    <submittedName>
        <fullName evidence="1">Uncharacterized protein</fullName>
    </submittedName>
</protein>
<dbReference type="AlphaFoldDB" id="A0A5J5FVQ1"/>
<comment type="caution">
    <text evidence="1">The sequence shown here is derived from an EMBL/GenBank/DDBJ whole genome shotgun (WGS) entry which is preliminary data.</text>
</comment>
<accession>A0A5J5FVQ1</accession>
<organism evidence="1 2">
    <name type="scientific">Affinibrenneria salicis</name>
    <dbReference type="NCBI Taxonomy" id="2590031"/>
    <lineage>
        <taxon>Bacteria</taxon>
        <taxon>Pseudomonadati</taxon>
        <taxon>Pseudomonadota</taxon>
        <taxon>Gammaproteobacteria</taxon>
        <taxon>Enterobacterales</taxon>
        <taxon>Pectobacteriaceae</taxon>
        <taxon>Affinibrenneria</taxon>
    </lineage>
</organism>
<dbReference type="RefSeq" id="WP_150436396.1">
    <property type="nucleotide sequence ID" value="NZ_VYKJ01000010.1"/>
</dbReference>
<dbReference type="OrthoDB" id="7060651at2"/>
<gene>
    <name evidence="1" type="ORF">FJU30_18225</name>
</gene>
<dbReference type="EMBL" id="VYKJ01000010">
    <property type="protein sequence ID" value="KAA8997697.1"/>
    <property type="molecule type" value="Genomic_DNA"/>
</dbReference>
<sequence length="147" mass="17161">MEHDFNEDSFHDNLIHGVVFYSDVGEFSSDIALDIDYIEKWIKTERGEIFFVIYKALLKFHDVTDLKLSINWGDTNNSHFSGDASGVYINKITKKRIYSPIEDDYFLWNIDTNNHDSHINFGASSFSLEIIGSKQTVNRQFLLRNER</sequence>
<proteinExistence type="predicted"/>
<dbReference type="Proteomes" id="UP000335415">
    <property type="component" value="Unassembled WGS sequence"/>
</dbReference>
<evidence type="ECO:0000313" key="1">
    <source>
        <dbReference type="EMBL" id="KAA8997697.1"/>
    </source>
</evidence>
<evidence type="ECO:0000313" key="2">
    <source>
        <dbReference type="Proteomes" id="UP000335415"/>
    </source>
</evidence>
<reference evidence="1 2" key="1">
    <citation type="submission" date="2019-09" db="EMBL/GenBank/DDBJ databases">
        <authorList>
            <person name="Li Y."/>
        </authorList>
    </citation>
    <scope>NUCLEOTIDE SEQUENCE [LARGE SCALE GENOMIC DNA]</scope>
    <source>
        <strain evidence="1 2">L3-3HA</strain>
    </source>
</reference>
<keyword evidence="2" id="KW-1185">Reference proteome</keyword>
<name>A0A5J5FVQ1_9GAMM</name>